<evidence type="ECO:0000313" key="5">
    <source>
        <dbReference type="Proteomes" id="UP001140206"/>
    </source>
</evidence>
<keyword evidence="1" id="KW-0540">Nuclease</keyword>
<keyword evidence="5" id="KW-1185">Reference proteome</keyword>
<dbReference type="GO" id="GO:0005737">
    <property type="term" value="C:cytoplasm"/>
    <property type="evidence" value="ECO:0007669"/>
    <property type="project" value="TreeGrafter"/>
</dbReference>
<protein>
    <submittedName>
        <fullName evidence="4">Ribonuclease H-like domain</fullName>
    </submittedName>
</protein>
<dbReference type="InterPro" id="IPR051132">
    <property type="entry name" value="3-5_Exonuclease_domain"/>
</dbReference>
<dbReference type="GO" id="GO:0005634">
    <property type="term" value="C:nucleus"/>
    <property type="evidence" value="ECO:0007669"/>
    <property type="project" value="TreeGrafter"/>
</dbReference>
<accession>A0AAV8HXK1</accession>
<reference evidence="4" key="1">
    <citation type="submission" date="2022-08" db="EMBL/GenBank/DDBJ databases">
        <authorList>
            <person name="Marques A."/>
        </authorList>
    </citation>
    <scope>NUCLEOTIDE SEQUENCE</scope>
    <source>
        <strain evidence="4">RhyPub2mFocal</strain>
        <tissue evidence="4">Leaves</tissue>
    </source>
</reference>
<name>A0AAV8HXK1_9POAL</name>
<dbReference type="SUPFAM" id="SSF53098">
    <property type="entry name" value="Ribonuclease H-like"/>
    <property type="match status" value="1"/>
</dbReference>
<gene>
    <name evidence="4" type="ORF">LUZ62_033558</name>
</gene>
<proteinExistence type="predicted"/>
<dbReference type="PANTHER" id="PTHR13620">
    <property type="entry name" value="3-5 EXONUCLEASE"/>
    <property type="match status" value="1"/>
</dbReference>
<dbReference type="AlphaFoldDB" id="A0AAV8HXK1"/>
<evidence type="ECO:0000256" key="3">
    <source>
        <dbReference type="SAM" id="MobiDB-lite"/>
    </source>
</evidence>
<dbReference type="GO" id="GO:0008408">
    <property type="term" value="F:3'-5' exonuclease activity"/>
    <property type="evidence" value="ECO:0007669"/>
    <property type="project" value="TreeGrafter"/>
</dbReference>
<dbReference type="InterPro" id="IPR012337">
    <property type="entry name" value="RNaseH-like_sf"/>
</dbReference>
<dbReference type="EMBL" id="JAMFTS010000001">
    <property type="protein sequence ID" value="KAJ4820992.1"/>
    <property type="molecule type" value="Genomic_DNA"/>
</dbReference>
<dbReference type="GO" id="GO:0003676">
    <property type="term" value="F:nucleic acid binding"/>
    <property type="evidence" value="ECO:0007669"/>
    <property type="project" value="InterPro"/>
</dbReference>
<dbReference type="PANTHER" id="PTHR13620:SF54">
    <property type="entry name" value="OS01G0566000 PROTEIN"/>
    <property type="match status" value="1"/>
</dbReference>
<dbReference type="InterPro" id="IPR036397">
    <property type="entry name" value="RNaseH_sf"/>
</dbReference>
<feature type="compositionally biased region" description="Basic and acidic residues" evidence="3">
    <location>
        <begin position="75"/>
        <end position="91"/>
    </location>
</feature>
<evidence type="ECO:0000313" key="4">
    <source>
        <dbReference type="EMBL" id="KAJ4820992.1"/>
    </source>
</evidence>
<dbReference type="Proteomes" id="UP001140206">
    <property type="component" value="Chromosome 1"/>
</dbReference>
<dbReference type="Gene3D" id="3.30.420.10">
    <property type="entry name" value="Ribonuclease H-like superfamily/Ribonuclease H"/>
    <property type="match status" value="1"/>
</dbReference>
<evidence type="ECO:0000256" key="2">
    <source>
        <dbReference type="ARBA" id="ARBA00022801"/>
    </source>
</evidence>
<sequence length="358" mass="40014">MCFLKTHQIRNIVIFLNSNKRNSTISDANSKNTAVAIQDSELGPGIRTNALTLCFSNLLALQATIKMQPKKGKRDNKDSRESAMAEKEKKSKAPVQLTIERDQPPPANHYEVDPVMIVHIGSHFVETTFAFKDSAAASWVRSTVSDLRLFRGGGPVVVSLCAFRGLPRAYSWDLKGPQGHPTHPSNLYRAIAICIGGSRVLFYQLNDDYGREDPGNINPLRDLLENRKVVVVGWEMEEMVKKLEREWGLKVAQPVDVRKIAAGTYGKDKIWWPKPEKGKVVMKDLGLEGLAELALDGMQLEKKPARVREANWGQHGILGPYNHNEEEGLELIKYATRDAVITHQIATKCIKKSGLPQE</sequence>
<comment type="caution">
    <text evidence="4">The sequence shown here is derived from an EMBL/GenBank/DDBJ whole genome shotgun (WGS) entry which is preliminary data.</text>
</comment>
<organism evidence="4 5">
    <name type="scientific">Rhynchospora pubera</name>
    <dbReference type="NCBI Taxonomy" id="906938"/>
    <lineage>
        <taxon>Eukaryota</taxon>
        <taxon>Viridiplantae</taxon>
        <taxon>Streptophyta</taxon>
        <taxon>Embryophyta</taxon>
        <taxon>Tracheophyta</taxon>
        <taxon>Spermatophyta</taxon>
        <taxon>Magnoliopsida</taxon>
        <taxon>Liliopsida</taxon>
        <taxon>Poales</taxon>
        <taxon>Cyperaceae</taxon>
        <taxon>Cyperoideae</taxon>
        <taxon>Rhynchosporeae</taxon>
        <taxon>Rhynchospora</taxon>
    </lineage>
</organism>
<evidence type="ECO:0000256" key="1">
    <source>
        <dbReference type="ARBA" id="ARBA00022722"/>
    </source>
</evidence>
<keyword evidence="2" id="KW-0378">Hydrolase</keyword>
<feature type="region of interest" description="Disordered" evidence="3">
    <location>
        <begin position="69"/>
        <end position="94"/>
    </location>
</feature>